<dbReference type="Proteomes" id="UP000013034">
    <property type="component" value="Unassembled WGS sequence"/>
</dbReference>
<accession>A0ABP2TLM8</accession>
<name>A0ABP2TLM8_9GAMM</name>
<keyword evidence="4" id="KW-1185">Reference proteome</keyword>
<reference evidence="3 4" key="1">
    <citation type="submission" date="2013-02" db="EMBL/GenBank/DDBJ databases">
        <title>The Genome Sequence of Acinetobacter sp. NIPH 809.</title>
        <authorList>
            <consortium name="The Broad Institute Genome Sequencing Platform"/>
            <consortium name="The Broad Institute Genome Sequencing Center for Infectious Disease"/>
            <person name="Cerqueira G."/>
            <person name="Feldgarden M."/>
            <person name="Courvalin P."/>
            <person name="Perichon B."/>
            <person name="Grillot-Courvalin C."/>
            <person name="Clermont D."/>
            <person name="Rocha E."/>
            <person name="Yoon E.-J."/>
            <person name="Nemec A."/>
            <person name="Walker B."/>
            <person name="Young S.K."/>
            <person name="Zeng Q."/>
            <person name="Gargeya S."/>
            <person name="Fitzgerald M."/>
            <person name="Haas B."/>
            <person name="Abouelleil A."/>
            <person name="Alvarado L."/>
            <person name="Arachchi H.M."/>
            <person name="Berlin A.M."/>
            <person name="Chapman S.B."/>
            <person name="Dewar J."/>
            <person name="Goldberg J."/>
            <person name="Griggs A."/>
            <person name="Gujja S."/>
            <person name="Hansen M."/>
            <person name="Howarth C."/>
            <person name="Imamovic A."/>
            <person name="Larimer J."/>
            <person name="McCowan C."/>
            <person name="Murphy C."/>
            <person name="Neiman D."/>
            <person name="Pearson M."/>
            <person name="Priest M."/>
            <person name="Roberts A."/>
            <person name="Saif S."/>
            <person name="Shea T."/>
            <person name="Sisk P."/>
            <person name="Sykes S."/>
            <person name="Wortman J."/>
            <person name="Nusbaum C."/>
            <person name="Birren B."/>
        </authorList>
    </citation>
    <scope>NUCLEOTIDE SEQUENCE [LARGE SCALE GENOMIC DNA]</scope>
    <source>
        <strain evidence="3 4">NIPH 809</strain>
    </source>
</reference>
<dbReference type="Gene3D" id="3.40.50.300">
    <property type="entry name" value="P-loop containing nucleotide triphosphate hydrolases"/>
    <property type="match status" value="2"/>
</dbReference>
<feature type="region of interest" description="Disordered" evidence="1">
    <location>
        <begin position="437"/>
        <end position="482"/>
    </location>
</feature>
<dbReference type="InterPro" id="IPR033186">
    <property type="entry name" value="HerA_C"/>
</dbReference>
<dbReference type="SUPFAM" id="SSF52540">
    <property type="entry name" value="P-loop containing nucleoside triphosphate hydrolases"/>
    <property type="match status" value="1"/>
</dbReference>
<dbReference type="InterPro" id="IPR051162">
    <property type="entry name" value="T4SS_component"/>
</dbReference>
<evidence type="ECO:0000256" key="1">
    <source>
        <dbReference type="SAM" id="MobiDB-lite"/>
    </source>
</evidence>
<evidence type="ECO:0000313" key="4">
    <source>
        <dbReference type="Proteomes" id="UP000013034"/>
    </source>
</evidence>
<dbReference type="RefSeq" id="WP_004657671.1">
    <property type="nucleotide sequence ID" value="NZ_KB849179.1"/>
</dbReference>
<sequence>MSTPIVIAKKTTDTTQEIVLHSKFANRHGLIAGATGTGKTVTLKVMAESFSRIGVPVFLADAKGDVSSLAKAGSSNPKFDERLKSLQLDTVPFAASPVIFWDLFGQQGHPIRTTISEIGPLLLAQMLNLNDTQEGVLSAVFRVADDQGLLLIDFKDLKAMLTYVSENAASLKAEYGNLSPASLGAIQRNLLALGDQGGEQFFGEPSLNILDFIQTDTNGHGYINILAADKLMNTPKLYATFLLWMMSELFEQLPEVGDMDKPKLVFFFDEAHLLFDNASPALQQKIEQVVRLIRSKGVGIYFITQNPLDLPESVLGQLGNRVQHALRAFTPKDQKAVKTAADTFRANPEFKVDQAITELAVGEALISCLDEQGTPQIVERGWVMPPYSSFIPITPEERQVIIGQSIVAGVYDQAVDRDSAYEMLQKKVLQQSQQKEADELAKQQSKEQDALAKQQAKEQERFAREQQKAAEKSQRDREKLTQDIVGTFAKSAARSLGGSTGQKIVRGLLGSLFGK</sequence>
<protein>
    <recommendedName>
        <fullName evidence="2">Helicase HerA-like C-terminal domain-containing protein</fullName>
    </recommendedName>
</protein>
<feature type="compositionally biased region" description="Basic and acidic residues" evidence="1">
    <location>
        <begin position="437"/>
        <end position="481"/>
    </location>
</feature>
<dbReference type="EMBL" id="APOI01000030">
    <property type="protein sequence ID" value="ENU21959.1"/>
    <property type="molecule type" value="Genomic_DNA"/>
</dbReference>
<comment type="caution">
    <text evidence="3">The sequence shown here is derived from an EMBL/GenBank/DDBJ whole genome shotgun (WGS) entry which is preliminary data.</text>
</comment>
<dbReference type="Pfam" id="PF05872">
    <property type="entry name" value="HerA_C"/>
    <property type="match status" value="1"/>
</dbReference>
<dbReference type="PANTHER" id="PTHR30121:SF6">
    <property type="entry name" value="SLR6007 PROTEIN"/>
    <property type="match status" value="1"/>
</dbReference>
<dbReference type="InterPro" id="IPR027417">
    <property type="entry name" value="P-loop_NTPase"/>
</dbReference>
<evidence type="ECO:0000313" key="3">
    <source>
        <dbReference type="EMBL" id="ENU21959.1"/>
    </source>
</evidence>
<organism evidence="3 4">
    <name type="scientific">Acinetobacter proteolyticus</name>
    <dbReference type="NCBI Taxonomy" id="1776741"/>
    <lineage>
        <taxon>Bacteria</taxon>
        <taxon>Pseudomonadati</taxon>
        <taxon>Pseudomonadota</taxon>
        <taxon>Gammaproteobacteria</taxon>
        <taxon>Moraxellales</taxon>
        <taxon>Moraxellaceae</taxon>
        <taxon>Acinetobacter</taxon>
    </lineage>
</organism>
<dbReference type="PANTHER" id="PTHR30121">
    <property type="entry name" value="UNCHARACTERIZED PROTEIN YJGR-RELATED"/>
    <property type="match status" value="1"/>
</dbReference>
<gene>
    <name evidence="3" type="ORF">F993_03888</name>
</gene>
<dbReference type="CDD" id="cd01127">
    <property type="entry name" value="TrwB_TraG_TraD_VirD4"/>
    <property type="match status" value="1"/>
</dbReference>
<evidence type="ECO:0000259" key="2">
    <source>
        <dbReference type="Pfam" id="PF05872"/>
    </source>
</evidence>
<feature type="domain" description="Helicase HerA-like C-terminal" evidence="2">
    <location>
        <begin position="10"/>
        <end position="514"/>
    </location>
</feature>
<proteinExistence type="predicted"/>